<sequence>MGLEYTNGTVANPDTGMWLHHGVMVNINRTDSVCGPRAYGQRFFASGNERTAVDFSAGGTFKAGYFLSADDAIALSVELMNMLDDPQQDVVLTITYEIVEGVHAKNFLGLTPYWLDSGGCGPSGLPAYRDTTFEYSSPPVRGVIDGTFTFAGGHLHDGGTHIELMKNGQVMCNLNATYGAYEYMANSERHISSIDTCQPGKVDPGDVWSLVAHYDTQLHKPMAKSDGSLEPVMGIMLLYAASDTPEVMFTHLNTILTWIIVMAAALLIAAWLGLGGYLNWCGNLRESRTLSNRDMDLKQPLMTYREDDSMGELIVLGLCGLYTVDGTPKTMRRTILFASLFSSISLAAALSPLDFFRSASGSLSSLQSHQYAGQVPMNPGPFQPEEPSTGGSAGNGRPSDSTLSISDILPQTRKINIFASLTRDISSVTGRLESTKPEDNTTLLAPLNSAMQALPRKPWEDRPGDNSGISAQRNEDKAAQNLARFVEEHVVPTSPWKAGEEGKIKTLGGQELWWEEKDGKKVIMPGNLEVDGVVGRVGNGEIWAVQGVVNYA</sequence>
<evidence type="ECO:0000259" key="4">
    <source>
        <dbReference type="PROSITE" id="PS50213"/>
    </source>
</evidence>
<dbReference type="Gene3D" id="2.30.180.10">
    <property type="entry name" value="FAS1 domain"/>
    <property type="match status" value="1"/>
</dbReference>
<organism evidence="5 6">
    <name type="scientific">Vermiconidia calcicola</name>
    <dbReference type="NCBI Taxonomy" id="1690605"/>
    <lineage>
        <taxon>Eukaryota</taxon>
        <taxon>Fungi</taxon>
        <taxon>Dikarya</taxon>
        <taxon>Ascomycota</taxon>
        <taxon>Pezizomycotina</taxon>
        <taxon>Dothideomycetes</taxon>
        <taxon>Dothideomycetidae</taxon>
        <taxon>Mycosphaerellales</taxon>
        <taxon>Extremaceae</taxon>
        <taxon>Vermiconidia</taxon>
    </lineage>
</organism>
<protein>
    <recommendedName>
        <fullName evidence="4">FAS1 domain-containing protein</fullName>
    </recommendedName>
</protein>
<dbReference type="InterPro" id="IPR036378">
    <property type="entry name" value="FAS1_dom_sf"/>
</dbReference>
<dbReference type="EMBL" id="JAXLQG010000008">
    <property type="protein sequence ID" value="KAK5536620.1"/>
    <property type="molecule type" value="Genomic_DNA"/>
</dbReference>
<feature type="region of interest" description="Disordered" evidence="2">
    <location>
        <begin position="456"/>
        <end position="477"/>
    </location>
</feature>
<proteinExistence type="predicted"/>
<reference evidence="5 6" key="1">
    <citation type="submission" date="2023-06" db="EMBL/GenBank/DDBJ databases">
        <title>Black Yeasts Isolated from many extreme environments.</title>
        <authorList>
            <person name="Coleine C."/>
            <person name="Stajich J.E."/>
            <person name="Selbmann L."/>
        </authorList>
    </citation>
    <scope>NUCLEOTIDE SEQUENCE [LARGE SCALE GENOMIC DNA]</scope>
    <source>
        <strain evidence="5 6">CCFEE 5887</strain>
    </source>
</reference>
<dbReference type="PROSITE" id="PS50213">
    <property type="entry name" value="FAS1"/>
    <property type="match status" value="1"/>
</dbReference>
<feature type="domain" description="FAS1" evidence="4">
    <location>
        <begin position="402"/>
        <end position="549"/>
    </location>
</feature>
<dbReference type="InterPro" id="IPR000782">
    <property type="entry name" value="FAS1_domain"/>
</dbReference>
<keyword evidence="3" id="KW-1133">Transmembrane helix</keyword>
<evidence type="ECO:0000313" key="5">
    <source>
        <dbReference type="EMBL" id="KAK5536620.1"/>
    </source>
</evidence>
<evidence type="ECO:0000256" key="2">
    <source>
        <dbReference type="SAM" id="MobiDB-lite"/>
    </source>
</evidence>
<keyword evidence="6" id="KW-1185">Reference proteome</keyword>
<dbReference type="InterPro" id="IPR040200">
    <property type="entry name" value="Mug57-like"/>
</dbReference>
<gene>
    <name evidence="5" type="ORF">LTR25_005294</name>
</gene>
<feature type="transmembrane region" description="Helical" evidence="3">
    <location>
        <begin position="335"/>
        <end position="353"/>
    </location>
</feature>
<evidence type="ECO:0000313" key="6">
    <source>
        <dbReference type="Proteomes" id="UP001345827"/>
    </source>
</evidence>
<dbReference type="AlphaFoldDB" id="A0AAV9Q5X6"/>
<feature type="region of interest" description="Disordered" evidence="2">
    <location>
        <begin position="372"/>
        <end position="404"/>
    </location>
</feature>
<dbReference type="PANTHER" id="PTHR28156">
    <property type="entry name" value="FAS1 DOMAIN-CONTAINING PROTEIN YDR262W"/>
    <property type="match status" value="1"/>
</dbReference>
<evidence type="ECO:0000256" key="1">
    <source>
        <dbReference type="ARBA" id="ARBA00022729"/>
    </source>
</evidence>
<dbReference type="PANTHER" id="PTHR28156:SF1">
    <property type="entry name" value="FAS1 DOMAIN-CONTAINING PROTEIN YDR262W"/>
    <property type="match status" value="1"/>
</dbReference>
<dbReference type="SUPFAM" id="SSF82153">
    <property type="entry name" value="FAS1 domain"/>
    <property type="match status" value="1"/>
</dbReference>
<dbReference type="Proteomes" id="UP001345827">
    <property type="component" value="Unassembled WGS sequence"/>
</dbReference>
<accession>A0AAV9Q5X6</accession>
<feature type="transmembrane region" description="Helical" evidence="3">
    <location>
        <begin position="255"/>
        <end position="278"/>
    </location>
</feature>
<keyword evidence="1" id="KW-0732">Signal</keyword>
<keyword evidence="3" id="KW-0812">Transmembrane</keyword>
<evidence type="ECO:0000256" key="3">
    <source>
        <dbReference type="SAM" id="Phobius"/>
    </source>
</evidence>
<keyword evidence="3" id="KW-0472">Membrane</keyword>
<name>A0AAV9Q5X6_9PEZI</name>
<comment type="caution">
    <text evidence="5">The sequence shown here is derived from an EMBL/GenBank/DDBJ whole genome shotgun (WGS) entry which is preliminary data.</text>
</comment>